<accession>A0A8J3F032</accession>
<dbReference type="AlphaFoldDB" id="A0A8J3F032"/>
<dbReference type="GO" id="GO:0005886">
    <property type="term" value="C:plasma membrane"/>
    <property type="evidence" value="ECO:0007669"/>
    <property type="project" value="TreeGrafter"/>
</dbReference>
<organism evidence="4 5">
    <name type="scientific">Galliscardovia ingluviei</name>
    <dbReference type="NCBI Taxonomy" id="1769422"/>
    <lineage>
        <taxon>Bacteria</taxon>
        <taxon>Bacillati</taxon>
        <taxon>Actinomycetota</taxon>
        <taxon>Actinomycetes</taxon>
        <taxon>Bifidobacteriales</taxon>
        <taxon>Bifidobacteriaceae</taxon>
        <taxon>Galliscardovia</taxon>
    </lineage>
</organism>
<reference evidence="4" key="2">
    <citation type="submission" date="2020-09" db="EMBL/GenBank/DDBJ databases">
        <authorList>
            <person name="Sun Q."/>
            <person name="Sedlacek I."/>
        </authorList>
    </citation>
    <scope>NUCLEOTIDE SEQUENCE</scope>
    <source>
        <strain evidence="4">CCM 8606</strain>
    </source>
</reference>
<proteinExistence type="inferred from homology"/>
<keyword evidence="2" id="KW-0175">Coiled coil</keyword>
<keyword evidence="3" id="KW-0812">Transmembrane</keyword>
<evidence type="ECO:0000256" key="2">
    <source>
        <dbReference type="SAM" id="Coils"/>
    </source>
</evidence>
<gene>
    <name evidence="4" type="ORF">GCM10007377_16570</name>
</gene>
<name>A0A8J3F032_9BIFI</name>
<reference evidence="4" key="1">
    <citation type="journal article" date="2014" name="Int. J. Syst. Evol. Microbiol.">
        <title>Complete genome sequence of Corynebacterium casei LMG S-19264T (=DSM 44701T), isolated from a smear-ripened cheese.</title>
        <authorList>
            <consortium name="US DOE Joint Genome Institute (JGI-PGF)"/>
            <person name="Walter F."/>
            <person name="Albersmeier A."/>
            <person name="Kalinowski J."/>
            <person name="Ruckert C."/>
        </authorList>
    </citation>
    <scope>NUCLEOTIDE SEQUENCE</scope>
    <source>
        <strain evidence="4">CCM 8606</strain>
    </source>
</reference>
<evidence type="ECO:0000313" key="4">
    <source>
        <dbReference type="EMBL" id="GGI15574.1"/>
    </source>
</evidence>
<dbReference type="Gene3D" id="3.30.70.1880">
    <property type="entry name" value="Protein of unknown function DUF881"/>
    <property type="match status" value="1"/>
</dbReference>
<dbReference type="Pfam" id="PF05949">
    <property type="entry name" value="DUF881"/>
    <property type="match status" value="1"/>
</dbReference>
<keyword evidence="3" id="KW-0472">Membrane</keyword>
<keyword evidence="3" id="KW-1133">Transmembrane helix</keyword>
<dbReference type="EMBL" id="BMDH01000007">
    <property type="protein sequence ID" value="GGI15574.1"/>
    <property type="molecule type" value="Genomic_DNA"/>
</dbReference>
<dbReference type="Proteomes" id="UP000619536">
    <property type="component" value="Unassembled WGS sequence"/>
</dbReference>
<dbReference type="PANTHER" id="PTHR37313">
    <property type="entry name" value="UPF0749 PROTEIN RV1825"/>
    <property type="match status" value="1"/>
</dbReference>
<evidence type="ECO:0000313" key="5">
    <source>
        <dbReference type="Proteomes" id="UP000619536"/>
    </source>
</evidence>
<evidence type="ECO:0000256" key="1">
    <source>
        <dbReference type="ARBA" id="ARBA00009108"/>
    </source>
</evidence>
<evidence type="ECO:0000256" key="3">
    <source>
        <dbReference type="SAM" id="Phobius"/>
    </source>
</evidence>
<comment type="similarity">
    <text evidence="1">Belongs to the UPF0749 family.</text>
</comment>
<dbReference type="InterPro" id="IPR010273">
    <property type="entry name" value="DUF881"/>
</dbReference>
<sequence>MAGSVWGALLGRASDMSGTSWNEVSMGKHIKQHSLRKSALSAVSVMLVFALVSYLAITNMRINRTATVTSDTSQLLNERARQATTLQKQIDALSKQIDSVKTLTDNADTATTSEDTGRGTQLPAVEGPGIQVTLDDSPLWQNRVDNSGSSADINDYVVHQQDLEGVINALWAGGAESMMIADQRVLPNTAVRCVGTVVTVHGKRIAPPYTISAIGPIEDMKRSLDNSPSVEIYKEYVSSIGLGWKVETKDKLKFPASSALQALTYAQVSQ</sequence>
<keyword evidence="5" id="KW-1185">Reference proteome</keyword>
<protein>
    <submittedName>
        <fullName evidence="4">Membrane protein</fullName>
    </submittedName>
</protein>
<dbReference type="PANTHER" id="PTHR37313:SF4">
    <property type="entry name" value="CONSERVED MEMBRANE PROTEIN-RELATED"/>
    <property type="match status" value="1"/>
</dbReference>
<comment type="caution">
    <text evidence="4">The sequence shown here is derived from an EMBL/GenBank/DDBJ whole genome shotgun (WGS) entry which is preliminary data.</text>
</comment>
<feature type="coiled-coil region" evidence="2">
    <location>
        <begin position="76"/>
        <end position="103"/>
    </location>
</feature>
<feature type="transmembrane region" description="Helical" evidence="3">
    <location>
        <begin position="38"/>
        <end position="57"/>
    </location>
</feature>